<dbReference type="PIR" id="PC1298">
    <property type="entry name" value="PC1298"/>
</dbReference>
<keyword id="KW-0903">Direct protein sequencing</keyword>
<protein>
    <submittedName>
        <fullName>M57K=57 kDa nuclear matrix protein</fullName>
    </submittedName>
</protein>
<proteinExistence type="evidence at protein level"/>
<reference key="1">
    <citation type="journal article" date="1993" name="Biochem. Biophys. Res. Commun.">
        <title>Purification of a 57kDa nuclear matrix protein associated with thiol:protein-disulfide oxidoreductase and phospholipase C activities.</title>
        <authorList>
            <person name="Altieri F."/>
            <person name="Maras B."/>
            <person name="Eufemi M."/>
            <person name="Ferraro A."/>
            <person name="Turano C."/>
        </authorList>
    </citation>
    <scope>PROTEIN SEQUENCE</scope>
</reference>
<sequence>SDVVELSDADFESGLAERPGLVLEEFFAMIAKTFLDAGHKLMDATANDVPSPYEVKGFPTIYF</sequence>
<accession>Q9PSQ1</accession>
<organism>
    <name type="scientific">Gallus gallus</name>
    <name type="common">Chicken</name>
    <dbReference type="NCBI Taxonomy" id="9031"/>
    <lineage>
        <taxon>Eukaryota</taxon>
        <taxon>Metazoa</taxon>
        <taxon>Chordata</taxon>
        <taxon>Craniata</taxon>
        <taxon>Vertebrata</taxon>
        <taxon>Euteleostomi</taxon>
        <taxon>Archelosauria</taxon>
        <taxon>Archosauria</taxon>
        <taxon>Dinosauria</taxon>
        <taxon>Saurischia</taxon>
        <taxon>Theropoda</taxon>
        <taxon>Coelurosauria</taxon>
        <taxon>Aves</taxon>
        <taxon>Neognathae</taxon>
        <taxon>Galloanserae</taxon>
        <taxon>Galliformes</taxon>
        <taxon>Phasianidae</taxon>
        <taxon>Phasianinae</taxon>
        <taxon>Gallus</taxon>
    </lineage>
</organism>
<name>Q9PSQ1_CHICK</name>
<dbReference type="AlphaFoldDB" id="Q9PSQ1"/>